<accession>A0A6S7JUS9</accession>
<dbReference type="Proteomes" id="UP001152795">
    <property type="component" value="Unassembled WGS sequence"/>
</dbReference>
<dbReference type="InterPro" id="IPR008042">
    <property type="entry name" value="Retrotrans_Pao"/>
</dbReference>
<protein>
    <submittedName>
        <fullName evidence="1">Uncharacterized protein</fullName>
    </submittedName>
</protein>
<organism evidence="1 2">
    <name type="scientific">Paramuricea clavata</name>
    <name type="common">Red gorgonian</name>
    <name type="synonym">Violescent sea-whip</name>
    <dbReference type="NCBI Taxonomy" id="317549"/>
    <lineage>
        <taxon>Eukaryota</taxon>
        <taxon>Metazoa</taxon>
        <taxon>Cnidaria</taxon>
        <taxon>Anthozoa</taxon>
        <taxon>Octocorallia</taxon>
        <taxon>Malacalcyonacea</taxon>
        <taxon>Plexauridae</taxon>
        <taxon>Paramuricea</taxon>
    </lineage>
</organism>
<keyword evidence="2" id="KW-1185">Reference proteome</keyword>
<dbReference type="PANTHER" id="PTHR47331">
    <property type="entry name" value="PHD-TYPE DOMAIN-CONTAINING PROTEIN"/>
    <property type="match status" value="1"/>
</dbReference>
<sequence length="221" mass="25669">MAKIYLRETWSRKLGWDDPLPAELCNKWSNFFTALFKLQRLCLERCLRPGNSDGRPWLIILSDGSDLAYGFAAYIRLKMDDGSYWCRLIMAKCRIAPINKLSTPQMELNAAVLSKRVRKVIEKEMRFDFERVLQIVDSETVLTDWLTHGRAPEELNNDSHWWNGPPILYRPIEEWGLKFNSKKEPLPGEKKVHVIAAASVEALVIEYERFSNINKAIWVVA</sequence>
<comment type="caution">
    <text evidence="1">The sequence shown here is derived from an EMBL/GenBank/DDBJ whole genome shotgun (WGS) entry which is preliminary data.</text>
</comment>
<proteinExistence type="predicted"/>
<reference evidence="1" key="1">
    <citation type="submission" date="2020-04" db="EMBL/GenBank/DDBJ databases">
        <authorList>
            <person name="Alioto T."/>
            <person name="Alioto T."/>
            <person name="Gomez Garrido J."/>
        </authorList>
    </citation>
    <scope>NUCLEOTIDE SEQUENCE</scope>
    <source>
        <strain evidence="1">A484AB</strain>
    </source>
</reference>
<evidence type="ECO:0000313" key="1">
    <source>
        <dbReference type="EMBL" id="CAB4034848.1"/>
    </source>
</evidence>
<name>A0A6S7JUS9_PARCT</name>
<dbReference type="AlphaFoldDB" id="A0A6S7JUS9"/>
<dbReference type="OrthoDB" id="5983947at2759"/>
<gene>
    <name evidence="1" type="ORF">PACLA_8A029146</name>
</gene>
<evidence type="ECO:0000313" key="2">
    <source>
        <dbReference type="Proteomes" id="UP001152795"/>
    </source>
</evidence>
<dbReference type="Pfam" id="PF05380">
    <property type="entry name" value="Peptidase_A17"/>
    <property type="match status" value="1"/>
</dbReference>
<dbReference type="EMBL" id="CACRXK020020474">
    <property type="protein sequence ID" value="CAB4034848.1"/>
    <property type="molecule type" value="Genomic_DNA"/>
</dbReference>